<dbReference type="Pfam" id="PF07727">
    <property type="entry name" value="RVT_2"/>
    <property type="match status" value="1"/>
</dbReference>
<dbReference type="GO" id="GO:0071897">
    <property type="term" value="P:DNA biosynthetic process"/>
    <property type="evidence" value="ECO:0007669"/>
    <property type="project" value="UniProtKB-ARBA"/>
</dbReference>
<reference evidence="2" key="1">
    <citation type="journal article" date="2014" name="PLoS ONE">
        <title>Transcriptome-Based Identification of ABC Transporters in the Western Tarnished Plant Bug Lygus hesperus.</title>
        <authorList>
            <person name="Hull J.J."/>
            <person name="Chaney K."/>
            <person name="Geib S.M."/>
            <person name="Fabrick J.A."/>
            <person name="Brent C.S."/>
            <person name="Walsh D."/>
            <person name="Lavine L.C."/>
        </authorList>
    </citation>
    <scope>NUCLEOTIDE SEQUENCE</scope>
</reference>
<accession>A0A0A9XGA1</accession>
<dbReference type="EMBL" id="GBHO01024590">
    <property type="protein sequence ID" value="JAG19014.1"/>
    <property type="molecule type" value="Transcribed_RNA"/>
</dbReference>
<feature type="domain" description="Reverse transcriptase Ty1/copia-type" evidence="1">
    <location>
        <begin position="7"/>
        <end position="147"/>
    </location>
</feature>
<dbReference type="SUPFAM" id="SSF56672">
    <property type="entry name" value="DNA/RNA polymerases"/>
    <property type="match status" value="1"/>
</dbReference>
<proteinExistence type="predicted"/>
<gene>
    <name evidence="2" type="primary">POLX_207</name>
    <name evidence="2" type="ORF">CM83_103758</name>
</gene>
<evidence type="ECO:0000259" key="1">
    <source>
        <dbReference type="Pfam" id="PF07727"/>
    </source>
</evidence>
<dbReference type="InterPro" id="IPR043502">
    <property type="entry name" value="DNA/RNA_pol_sf"/>
</dbReference>
<name>A0A0A9XGA1_LYGHE</name>
<sequence length="158" mass="18639">LNLELIQCDIKTAFLNGTLEKPVFMEVPEGLSEFMGENEDFSQKYVCQLTRALYGLKVSPKCWFLRFQATMGKLGFVPYDFQQCIFVWNKGKEFAMILLYVDDILFGTNNENKLKEVTWKLKQEFKVTELGEPQKFLGMEIVRDREKKLLFLHQRKFT</sequence>
<reference evidence="2" key="2">
    <citation type="submission" date="2014-07" db="EMBL/GenBank/DDBJ databases">
        <authorList>
            <person name="Hull J."/>
        </authorList>
    </citation>
    <scope>NUCLEOTIDE SEQUENCE</scope>
</reference>
<feature type="non-terminal residue" evidence="2">
    <location>
        <position position="158"/>
    </location>
</feature>
<organism evidence="2">
    <name type="scientific">Lygus hesperus</name>
    <name type="common">Western plant bug</name>
    <dbReference type="NCBI Taxonomy" id="30085"/>
    <lineage>
        <taxon>Eukaryota</taxon>
        <taxon>Metazoa</taxon>
        <taxon>Ecdysozoa</taxon>
        <taxon>Arthropoda</taxon>
        <taxon>Hexapoda</taxon>
        <taxon>Insecta</taxon>
        <taxon>Pterygota</taxon>
        <taxon>Neoptera</taxon>
        <taxon>Paraneoptera</taxon>
        <taxon>Hemiptera</taxon>
        <taxon>Heteroptera</taxon>
        <taxon>Panheteroptera</taxon>
        <taxon>Cimicomorpha</taxon>
        <taxon>Miridae</taxon>
        <taxon>Mirini</taxon>
        <taxon>Lygus</taxon>
    </lineage>
</organism>
<dbReference type="InterPro" id="IPR013103">
    <property type="entry name" value="RVT_2"/>
</dbReference>
<dbReference type="AlphaFoldDB" id="A0A0A9XGA1"/>
<evidence type="ECO:0000313" key="2">
    <source>
        <dbReference type="EMBL" id="JAG19014.1"/>
    </source>
</evidence>
<feature type="non-terminal residue" evidence="2">
    <location>
        <position position="1"/>
    </location>
</feature>
<protein>
    <submittedName>
        <fullName evidence="2">Retrovirus-related Pol polyprotein from transposon TNT 1-94</fullName>
    </submittedName>
</protein>